<gene>
    <name evidence="12" type="ORF">CIMG_05777</name>
</gene>
<dbReference type="GO" id="GO:1901255">
    <property type="term" value="P:nucleotide-excision repair involved in interstrand cross-link repair"/>
    <property type="evidence" value="ECO:0007669"/>
    <property type="project" value="TreeGrafter"/>
</dbReference>
<keyword evidence="7" id="KW-0238">DNA-binding</keyword>
<dbReference type="GO" id="GO:0003697">
    <property type="term" value="F:single-stranded DNA binding"/>
    <property type="evidence" value="ECO:0007669"/>
    <property type="project" value="InterPro"/>
</dbReference>
<dbReference type="GO" id="GO:0000724">
    <property type="term" value="P:double-strand break repair via homologous recombination"/>
    <property type="evidence" value="ECO:0007669"/>
    <property type="project" value="TreeGrafter"/>
</dbReference>
<evidence type="ECO:0000256" key="4">
    <source>
        <dbReference type="ARBA" id="ARBA00022759"/>
    </source>
</evidence>
<dbReference type="PANTHER" id="PTHR10150">
    <property type="entry name" value="DNA REPAIR ENDONUCLEASE XPF"/>
    <property type="match status" value="1"/>
</dbReference>
<evidence type="ECO:0000256" key="7">
    <source>
        <dbReference type="ARBA" id="ARBA00023125"/>
    </source>
</evidence>
<dbReference type="STRING" id="246410.A0A0E1RVM8"/>
<dbReference type="Gene3D" id="3.40.50.10130">
    <property type="match status" value="1"/>
</dbReference>
<dbReference type="KEGG" id="cim:CIMG_05777"/>
<feature type="compositionally biased region" description="Low complexity" evidence="10">
    <location>
        <begin position="527"/>
        <end position="541"/>
    </location>
</feature>
<dbReference type="VEuPathDB" id="FungiDB:CIMG_05777"/>
<keyword evidence="13" id="KW-1185">Reference proteome</keyword>
<proteinExistence type="inferred from homology"/>
<accession>A0A0E1RVM8</accession>
<keyword evidence="3" id="KW-0540">Nuclease</keyword>
<comment type="similarity">
    <text evidence="2">Belongs to the XPF family.</text>
</comment>
<dbReference type="SUPFAM" id="SSF52980">
    <property type="entry name" value="Restriction endonuclease-like"/>
    <property type="match status" value="1"/>
</dbReference>
<dbReference type="GO" id="GO:0000014">
    <property type="term" value="F:single-stranded DNA endodeoxyribonuclease activity"/>
    <property type="evidence" value="ECO:0007669"/>
    <property type="project" value="TreeGrafter"/>
</dbReference>
<dbReference type="RefSeq" id="XP_001241881.2">
    <property type="nucleotide sequence ID" value="XM_001241880.2"/>
</dbReference>
<dbReference type="FunCoup" id="A0A0E1RVM8">
    <property type="interactions" value="888"/>
</dbReference>
<dbReference type="PANTHER" id="PTHR10150:SF0">
    <property type="entry name" value="DNA REPAIR ENDONUCLEASE XPF"/>
    <property type="match status" value="1"/>
</dbReference>
<keyword evidence="9" id="KW-0539">Nucleus</keyword>
<dbReference type="EMBL" id="GG704912">
    <property type="protein sequence ID" value="EAS30298.2"/>
    <property type="molecule type" value="Genomic_DNA"/>
</dbReference>
<evidence type="ECO:0000313" key="12">
    <source>
        <dbReference type="EMBL" id="EAS30298.2"/>
    </source>
</evidence>
<reference evidence="13" key="1">
    <citation type="journal article" date="2009" name="Genome Res.">
        <title>Comparative genomic analyses of the human fungal pathogens Coccidioides and their relatives.</title>
        <authorList>
            <person name="Sharpton T.J."/>
            <person name="Stajich J.E."/>
            <person name="Rounsley S.D."/>
            <person name="Gardner M.J."/>
            <person name="Wortman J.R."/>
            <person name="Jordar V.S."/>
            <person name="Maiti R."/>
            <person name="Kodira C.D."/>
            <person name="Neafsey D.E."/>
            <person name="Zeng Q."/>
            <person name="Hung C.-Y."/>
            <person name="McMahan C."/>
            <person name="Muszewska A."/>
            <person name="Grynberg M."/>
            <person name="Mandel M.A."/>
            <person name="Kellner E.M."/>
            <person name="Barker B.M."/>
            <person name="Galgiani J.N."/>
            <person name="Orbach M.J."/>
            <person name="Kirkland T.N."/>
            <person name="Cole G.T."/>
            <person name="Henn M.R."/>
            <person name="Birren B.W."/>
            <person name="Taylor J.W."/>
        </authorList>
    </citation>
    <scope>NUCLEOTIDE SEQUENCE [LARGE SCALE GENOMIC DNA]</scope>
    <source>
        <strain evidence="13">RS</strain>
    </source>
</reference>
<dbReference type="Proteomes" id="UP000001261">
    <property type="component" value="Unassembled WGS sequence"/>
</dbReference>
<keyword evidence="5" id="KW-0227">DNA damage</keyword>
<dbReference type="Pfam" id="PF02732">
    <property type="entry name" value="ERCC4"/>
    <property type="match status" value="1"/>
</dbReference>
<dbReference type="GO" id="GO:0003684">
    <property type="term" value="F:damaged DNA binding"/>
    <property type="evidence" value="ECO:0007669"/>
    <property type="project" value="TreeGrafter"/>
</dbReference>
<sequence>MSSGNTSPLVKLSLPLQYQQDVFQELRTEDKLVILAQGLGLLRIVTNLLHAYDAAGNNLVLVIGANDRENEWIGEALAEHYAVSKTPLARGLKVINTDKATVSMRQKLYAQGGILSVTSRILIVDLLSKLLDPETITGMVILHAERVVSTSLEAFIIRVYRQFNKAGFLKAFSDTPEPFTTGFSPLANMLRNLFLQKTSLWPRFQVTVAESLEGRKRAEVIELEIPMTDKMREIQNAVLECVEVSIRELKKSNPVLDIDDWNVESALQKNFDVVIQRQLDPNWHRVSVKTKQIVSDLTILKNILHLLLTDDAVSLIKYIDTVIAAHSPPPGYTKQTYSPWLYLEAAHVLLQTARSRVYRGKLDTRAKLSDPLSKIPASLEPVLEEQPKWSVLVDVLNEIDRDLHLNPRPSDDSNRTILIMCSDRKACRQVREYLHTMYVRVYAAKEGQSRVEDSSEDMESCPSAEFMMRRKLRDYISWKRDFAKVRNSLYGINAKQSQPTEVPGYTSATKDRKPERAPLNKRRRVRGSSSAASNSGRAPNSTVQEETDDTTQVSTLLDGALQPTKPEEAEKEDTVVDELHDMDDYYELLDMEDLVIIHAYDGDMDEHILEEARPRYIVMYEPDAAFIRRVEVYRSSHTDRNVRVYFMYYGGSVEEQRYLSAVRREKDAFTKLIKEKGSMAMSLTHDKNLEDPQEQFLRTVNTRIAGGGRLAATAAPPTVVVDVREFRSPLASLLHGHSMVLVPCQLTVGDYILSPDICVERKSIRDLISSLKTGRLYNQAETMLQYYKTPVLLIEFDQNKSFTFDAFTSSTAPSAFVADNPTSFSAPSFSSGNIINPTNPRSTQHLLVLLTLAFPRLKVIWSSSPHQTAEIFTELKKNDPEPDPIRAVQIGLDFDISGDPSASGPKALMAAAGVEYRMFNQLPQDMLETVPGLTPHGVESLMLRTSNIHEIANMEVEELKEIVGLQEAKMIVKFFRRSVFDDEPGEKL</sequence>
<dbReference type="AlphaFoldDB" id="A0A0E1RVM8"/>
<evidence type="ECO:0000256" key="2">
    <source>
        <dbReference type="ARBA" id="ARBA00010015"/>
    </source>
</evidence>
<dbReference type="InterPro" id="IPR006167">
    <property type="entry name" value="XPF"/>
</dbReference>
<protein>
    <submittedName>
        <fullName evidence="12">DNA repair protein (Rad1)</fullName>
    </submittedName>
</protein>
<dbReference type="InterPro" id="IPR006166">
    <property type="entry name" value="ERCC4_domain"/>
</dbReference>
<dbReference type="GO" id="GO:0000110">
    <property type="term" value="C:nucleotide-excision repair factor 1 complex"/>
    <property type="evidence" value="ECO:0007669"/>
    <property type="project" value="TreeGrafter"/>
</dbReference>
<dbReference type="InterPro" id="IPR011335">
    <property type="entry name" value="Restrct_endonuc-II-like"/>
</dbReference>
<dbReference type="InParanoid" id="A0A0E1RVM8"/>
<feature type="region of interest" description="Disordered" evidence="10">
    <location>
        <begin position="497"/>
        <end position="552"/>
    </location>
</feature>
<dbReference type="FunFam" id="3.40.50.10130:FF:000002">
    <property type="entry name" value="DNA repair endonuclease XPF"/>
    <property type="match status" value="1"/>
</dbReference>
<organism evidence="12 13">
    <name type="scientific">Coccidioides immitis (strain RS)</name>
    <name type="common">Valley fever fungus</name>
    <dbReference type="NCBI Taxonomy" id="246410"/>
    <lineage>
        <taxon>Eukaryota</taxon>
        <taxon>Fungi</taxon>
        <taxon>Dikarya</taxon>
        <taxon>Ascomycota</taxon>
        <taxon>Pezizomycotina</taxon>
        <taxon>Eurotiomycetes</taxon>
        <taxon>Eurotiomycetidae</taxon>
        <taxon>Onygenales</taxon>
        <taxon>Onygenaceae</taxon>
        <taxon>Coccidioides</taxon>
    </lineage>
</organism>
<dbReference type="SUPFAM" id="SSF47781">
    <property type="entry name" value="RuvA domain 2-like"/>
    <property type="match status" value="1"/>
</dbReference>
<evidence type="ECO:0000256" key="6">
    <source>
        <dbReference type="ARBA" id="ARBA00022801"/>
    </source>
</evidence>
<dbReference type="OMA" id="THILDIM"/>
<dbReference type="SMART" id="SM00891">
    <property type="entry name" value="ERCC4"/>
    <property type="match status" value="1"/>
</dbReference>
<evidence type="ECO:0000256" key="10">
    <source>
        <dbReference type="SAM" id="MobiDB-lite"/>
    </source>
</evidence>
<evidence type="ECO:0000313" key="13">
    <source>
        <dbReference type="Proteomes" id="UP000001261"/>
    </source>
</evidence>
<dbReference type="OrthoDB" id="361020at2759"/>
<evidence type="ECO:0000256" key="1">
    <source>
        <dbReference type="ARBA" id="ARBA00004123"/>
    </source>
</evidence>
<reference evidence="13" key="2">
    <citation type="journal article" date="2010" name="Genome Res.">
        <title>Population genomic sequencing of Coccidioides fungi reveals recent hybridization and transposon control.</title>
        <authorList>
            <person name="Neafsey D.E."/>
            <person name="Barker B.M."/>
            <person name="Sharpton T.J."/>
            <person name="Stajich J.E."/>
            <person name="Park D.J."/>
            <person name="Whiston E."/>
            <person name="Hung C.-Y."/>
            <person name="McMahan C."/>
            <person name="White J."/>
            <person name="Sykes S."/>
            <person name="Heiman D."/>
            <person name="Young S."/>
            <person name="Zeng Q."/>
            <person name="Abouelleil A."/>
            <person name="Aftuck L."/>
            <person name="Bessette D."/>
            <person name="Brown A."/>
            <person name="FitzGerald M."/>
            <person name="Lui A."/>
            <person name="Macdonald J.P."/>
            <person name="Priest M."/>
            <person name="Orbach M.J."/>
            <person name="Galgiani J.N."/>
            <person name="Kirkland T.N."/>
            <person name="Cole G.T."/>
            <person name="Birren B.W."/>
            <person name="Henn M.R."/>
            <person name="Taylor J.W."/>
            <person name="Rounsley S.D."/>
        </authorList>
    </citation>
    <scope>GENOME REANNOTATION</scope>
    <source>
        <strain evidence="13">RS</strain>
    </source>
</reference>
<feature type="domain" description="ERCC4" evidence="11">
    <location>
        <begin position="718"/>
        <end position="798"/>
    </location>
</feature>
<evidence type="ECO:0000256" key="9">
    <source>
        <dbReference type="ARBA" id="ARBA00023242"/>
    </source>
</evidence>
<dbReference type="GeneID" id="4561732"/>
<name>A0A0E1RVM8_COCIM</name>
<comment type="subcellular location">
    <subcellularLocation>
        <location evidence="1">Nucleus</location>
    </subcellularLocation>
</comment>
<evidence type="ECO:0000256" key="3">
    <source>
        <dbReference type="ARBA" id="ARBA00022722"/>
    </source>
</evidence>
<evidence type="ECO:0000256" key="5">
    <source>
        <dbReference type="ARBA" id="ARBA00022763"/>
    </source>
</evidence>
<keyword evidence="8" id="KW-0234">DNA repair</keyword>
<evidence type="ECO:0000256" key="8">
    <source>
        <dbReference type="ARBA" id="ARBA00023204"/>
    </source>
</evidence>
<dbReference type="InterPro" id="IPR047520">
    <property type="entry name" value="XPF_nuclease"/>
</dbReference>
<dbReference type="InterPro" id="IPR010994">
    <property type="entry name" value="RuvA_2-like"/>
</dbReference>
<evidence type="ECO:0000259" key="11">
    <source>
        <dbReference type="SMART" id="SM00891"/>
    </source>
</evidence>
<dbReference type="NCBIfam" id="TIGR00596">
    <property type="entry name" value="rad1"/>
    <property type="match status" value="1"/>
</dbReference>
<dbReference type="CDD" id="cd20078">
    <property type="entry name" value="XPF_nuclease_XPF_euk"/>
    <property type="match status" value="1"/>
</dbReference>
<keyword evidence="4" id="KW-0255">Endonuclease</keyword>
<feature type="compositionally biased region" description="Basic and acidic residues" evidence="10">
    <location>
        <begin position="509"/>
        <end position="518"/>
    </location>
</feature>
<dbReference type="Gene3D" id="1.10.150.20">
    <property type="entry name" value="5' to 3' exonuclease, C-terminal subdomain"/>
    <property type="match status" value="1"/>
</dbReference>
<dbReference type="GO" id="GO:0000712">
    <property type="term" value="P:resolution of meiotic recombination intermediates"/>
    <property type="evidence" value="ECO:0007669"/>
    <property type="project" value="TreeGrafter"/>
</dbReference>
<dbReference type="GO" id="GO:0000736">
    <property type="term" value="P:double-strand break repair via single-strand annealing, removal of nonhomologous ends"/>
    <property type="evidence" value="ECO:0007669"/>
    <property type="project" value="TreeGrafter"/>
</dbReference>
<keyword evidence="6" id="KW-0378">Hydrolase</keyword>